<feature type="transmembrane region" description="Helical" evidence="5">
    <location>
        <begin position="85"/>
        <end position="103"/>
    </location>
</feature>
<reference evidence="7" key="1">
    <citation type="submission" date="2021-02" db="EMBL/GenBank/DDBJ databases">
        <authorList>
            <person name="Nowell W R."/>
        </authorList>
    </citation>
    <scope>NUCLEOTIDE SEQUENCE</scope>
</reference>
<dbReference type="PROSITE" id="PS50262">
    <property type="entry name" value="G_PROTEIN_RECEP_F1_2"/>
    <property type="match status" value="1"/>
</dbReference>
<protein>
    <recommendedName>
        <fullName evidence="6">G-protein coupled receptors family 1 profile domain-containing protein</fullName>
    </recommendedName>
</protein>
<dbReference type="InterPro" id="IPR000276">
    <property type="entry name" value="GPCR_Rhodpsn"/>
</dbReference>
<feature type="transmembrane region" description="Helical" evidence="5">
    <location>
        <begin position="221"/>
        <end position="246"/>
    </location>
</feature>
<feature type="transmembrane region" description="Helical" evidence="5">
    <location>
        <begin position="266"/>
        <end position="285"/>
    </location>
</feature>
<dbReference type="EMBL" id="CAJNOT010005342">
    <property type="protein sequence ID" value="CAF1462830.1"/>
    <property type="molecule type" value="Genomic_DNA"/>
</dbReference>
<dbReference type="GO" id="GO:0016020">
    <property type="term" value="C:membrane"/>
    <property type="evidence" value="ECO:0007669"/>
    <property type="project" value="UniProtKB-SubCell"/>
</dbReference>
<evidence type="ECO:0000313" key="7">
    <source>
        <dbReference type="EMBL" id="CAF1462830.1"/>
    </source>
</evidence>
<evidence type="ECO:0000256" key="5">
    <source>
        <dbReference type="SAM" id="Phobius"/>
    </source>
</evidence>
<feature type="transmembrane region" description="Helical" evidence="5">
    <location>
        <begin position="123"/>
        <end position="145"/>
    </location>
</feature>
<evidence type="ECO:0000256" key="4">
    <source>
        <dbReference type="ARBA" id="ARBA00023136"/>
    </source>
</evidence>
<dbReference type="PANTHER" id="PTHR46641:SF2">
    <property type="entry name" value="FMRFAMIDE RECEPTOR"/>
    <property type="match status" value="1"/>
</dbReference>
<keyword evidence="2 5" id="KW-0812">Transmembrane</keyword>
<gene>
    <name evidence="7" type="ORF">ZHD862_LOCUS35774</name>
</gene>
<feature type="transmembrane region" description="Helical" evidence="5">
    <location>
        <begin position="12"/>
        <end position="35"/>
    </location>
</feature>
<organism evidence="7 8">
    <name type="scientific">Rotaria sordida</name>
    <dbReference type="NCBI Taxonomy" id="392033"/>
    <lineage>
        <taxon>Eukaryota</taxon>
        <taxon>Metazoa</taxon>
        <taxon>Spiralia</taxon>
        <taxon>Gnathifera</taxon>
        <taxon>Rotifera</taxon>
        <taxon>Eurotatoria</taxon>
        <taxon>Bdelloidea</taxon>
        <taxon>Philodinida</taxon>
        <taxon>Philodinidae</taxon>
        <taxon>Rotaria</taxon>
    </lineage>
</organism>
<dbReference type="Gene3D" id="1.20.1070.10">
    <property type="entry name" value="Rhodopsin 7-helix transmembrane proteins"/>
    <property type="match status" value="1"/>
</dbReference>
<feature type="transmembrane region" description="Helical" evidence="5">
    <location>
        <begin position="165"/>
        <end position="189"/>
    </location>
</feature>
<name>A0A815QJP2_9BILA</name>
<keyword evidence="4 5" id="KW-0472">Membrane</keyword>
<feature type="transmembrane region" description="Helical" evidence="5">
    <location>
        <begin position="47"/>
        <end position="65"/>
    </location>
</feature>
<dbReference type="SUPFAM" id="SSF81321">
    <property type="entry name" value="Family A G protein-coupled receptor-like"/>
    <property type="match status" value="1"/>
</dbReference>
<feature type="domain" description="G-protein coupled receptors family 1 profile" evidence="6">
    <location>
        <begin position="26"/>
        <end position="282"/>
    </location>
</feature>
<keyword evidence="3 5" id="KW-1133">Transmembrane helix</keyword>
<evidence type="ECO:0000313" key="8">
    <source>
        <dbReference type="Proteomes" id="UP000663864"/>
    </source>
</evidence>
<evidence type="ECO:0000256" key="1">
    <source>
        <dbReference type="ARBA" id="ARBA00004370"/>
    </source>
</evidence>
<comment type="subcellular location">
    <subcellularLocation>
        <location evidence="1">Membrane</location>
    </subcellularLocation>
</comment>
<dbReference type="Proteomes" id="UP000663864">
    <property type="component" value="Unassembled WGS sequence"/>
</dbReference>
<proteinExistence type="predicted"/>
<dbReference type="GO" id="GO:0004930">
    <property type="term" value="F:G protein-coupled receptor activity"/>
    <property type="evidence" value="ECO:0007669"/>
    <property type="project" value="InterPro"/>
</dbReference>
<dbReference type="InterPro" id="IPR052954">
    <property type="entry name" value="GPCR-Ligand_Int"/>
</dbReference>
<sequence length="538" mass="61720">MSSILKAAIQLSFWVPIVLFIIGIPSAILNAIIFIGVKTFRQSPSSYYIVAQSLFDFGALSILLLKSIPSISMSTTSISCKLTFFFSQVVVSCALSFLGLATFDRWAYTSRSARIRRLSSNRIAHCIISIIVIFWSLVNIPFLIFSDLIPPSFTCGFTNSLFQQIANFFIGPILCGIFPLIVLIIFGILTYQNFHAMTTNAHQQSVRTRLSMWEQQITRMLIIQTVLNVSCTLPRCIFVIYSMAAVQQRAITNLDQIYIILLLDQLTQFVLCLDFASSFYIFFLSSSRFRQTIKMHLKRFLKLGNNQVNPMNISAPTIPVTDSVPNTKLLTFCLNLHQFIATSQNYPLSVIVRDKYKLNIIFYDDLFKDKFSKLRSLTLSNITVETMYSIIFETIAKLYESLRRLNLLDEISTEDKRGEDNNIQKMCDDDNYIISAPTLCFYSLITDLLPCLPKLKNLIINSIYFTDYYDRRQYAASSTTIKNLILPLNLKMIKVWIDNADGDDEEENKNLTRNFFVNNNLSKTTIIKIFNIEYEKDF</sequence>
<dbReference type="InterPro" id="IPR017452">
    <property type="entry name" value="GPCR_Rhodpsn_7TM"/>
</dbReference>
<dbReference type="PANTHER" id="PTHR46641">
    <property type="entry name" value="FMRFAMIDE RECEPTOR-RELATED"/>
    <property type="match status" value="1"/>
</dbReference>
<dbReference type="Pfam" id="PF00001">
    <property type="entry name" value="7tm_1"/>
    <property type="match status" value="1"/>
</dbReference>
<evidence type="ECO:0000256" key="3">
    <source>
        <dbReference type="ARBA" id="ARBA00022989"/>
    </source>
</evidence>
<evidence type="ECO:0000256" key="2">
    <source>
        <dbReference type="ARBA" id="ARBA00022692"/>
    </source>
</evidence>
<evidence type="ECO:0000259" key="6">
    <source>
        <dbReference type="PROSITE" id="PS50262"/>
    </source>
</evidence>
<dbReference type="AlphaFoldDB" id="A0A815QJP2"/>
<accession>A0A815QJP2</accession>
<comment type="caution">
    <text evidence="7">The sequence shown here is derived from an EMBL/GenBank/DDBJ whole genome shotgun (WGS) entry which is preliminary data.</text>
</comment>